<evidence type="ECO:0000259" key="1">
    <source>
        <dbReference type="Pfam" id="PF18765"/>
    </source>
</evidence>
<dbReference type="Gene3D" id="3.30.460.10">
    <property type="entry name" value="Beta Polymerase, domain 2"/>
    <property type="match status" value="1"/>
</dbReference>
<dbReference type="EMBL" id="MHNF01000005">
    <property type="protein sequence ID" value="OGZ42019.1"/>
    <property type="molecule type" value="Genomic_DNA"/>
</dbReference>
<protein>
    <recommendedName>
        <fullName evidence="1">Polymerase beta nucleotidyltransferase domain-containing protein</fullName>
    </recommendedName>
</protein>
<gene>
    <name evidence="2" type="ORF">A3B04_03005</name>
</gene>
<proteinExistence type="predicted"/>
<comment type="caution">
    <text evidence="2">The sequence shown here is derived from an EMBL/GenBank/DDBJ whole genome shotgun (WGS) entry which is preliminary data.</text>
</comment>
<name>A0A1G2FVC0_9BACT</name>
<dbReference type="InterPro" id="IPR041633">
    <property type="entry name" value="Polbeta"/>
</dbReference>
<dbReference type="CDD" id="cd05403">
    <property type="entry name" value="NT_KNTase_like"/>
    <property type="match status" value="1"/>
</dbReference>
<organism evidence="2 3">
    <name type="scientific">Candidatus Portnoybacteria bacterium RIFCSPLOWO2_02_FULL_39_11</name>
    <dbReference type="NCBI Taxonomy" id="1802001"/>
    <lineage>
        <taxon>Bacteria</taxon>
        <taxon>Candidatus Portnoyibacteriota</taxon>
    </lineage>
</organism>
<dbReference type="NCBIfam" id="NF047752">
    <property type="entry name" value="MntA_antitoxin"/>
    <property type="match status" value="1"/>
</dbReference>
<dbReference type="InterPro" id="IPR043519">
    <property type="entry name" value="NT_sf"/>
</dbReference>
<evidence type="ECO:0000313" key="2">
    <source>
        <dbReference type="EMBL" id="OGZ42019.1"/>
    </source>
</evidence>
<accession>A0A1G2FVC0</accession>
<dbReference type="PANTHER" id="PTHR43852">
    <property type="entry name" value="NUCLEOTIDYLTRANSFERASE"/>
    <property type="match status" value="1"/>
</dbReference>
<dbReference type="AlphaFoldDB" id="A0A1G2FVC0"/>
<dbReference type="SUPFAM" id="SSF81301">
    <property type="entry name" value="Nucleotidyltransferase"/>
    <property type="match status" value="1"/>
</dbReference>
<dbReference type="InterPro" id="IPR052930">
    <property type="entry name" value="TA_antitoxin_MntA"/>
</dbReference>
<dbReference type="Pfam" id="PF18765">
    <property type="entry name" value="Polbeta"/>
    <property type="match status" value="1"/>
</dbReference>
<feature type="domain" description="Polymerase beta nucleotidyltransferase" evidence="1">
    <location>
        <begin position="7"/>
        <end position="101"/>
    </location>
</feature>
<evidence type="ECO:0000313" key="3">
    <source>
        <dbReference type="Proteomes" id="UP000177126"/>
    </source>
</evidence>
<dbReference type="PANTHER" id="PTHR43852:SF3">
    <property type="entry name" value="NUCLEOTIDYLTRANSFERASE"/>
    <property type="match status" value="1"/>
</dbReference>
<sequence>MNAETEKKLNEVFASYPEIKLVYFFGSHAIGQEGPMSDYDLAFYSDEKDRKTFFDLKLELINEISRILHTDDLDVIALNSATSPELKYNIIKDGRLIYEKEPFRILIEPRILSEYFDFRDLLLRHNLTRAI</sequence>
<reference evidence="2 3" key="1">
    <citation type="journal article" date="2016" name="Nat. Commun.">
        <title>Thousands of microbial genomes shed light on interconnected biogeochemical processes in an aquifer system.</title>
        <authorList>
            <person name="Anantharaman K."/>
            <person name="Brown C.T."/>
            <person name="Hug L.A."/>
            <person name="Sharon I."/>
            <person name="Castelle C.J."/>
            <person name="Probst A.J."/>
            <person name="Thomas B.C."/>
            <person name="Singh A."/>
            <person name="Wilkins M.J."/>
            <person name="Karaoz U."/>
            <person name="Brodie E.L."/>
            <person name="Williams K.H."/>
            <person name="Hubbard S.S."/>
            <person name="Banfield J.F."/>
        </authorList>
    </citation>
    <scope>NUCLEOTIDE SEQUENCE [LARGE SCALE GENOMIC DNA]</scope>
</reference>
<dbReference type="Proteomes" id="UP000177126">
    <property type="component" value="Unassembled WGS sequence"/>
</dbReference>